<dbReference type="GO" id="GO:0016567">
    <property type="term" value="P:protein ubiquitination"/>
    <property type="evidence" value="ECO:0007669"/>
    <property type="project" value="TreeGrafter"/>
</dbReference>
<dbReference type="AlphaFoldDB" id="A0AAV4QUI6"/>
<accession>A0AAV4QUI6</accession>
<dbReference type="GO" id="GO:0005737">
    <property type="term" value="C:cytoplasm"/>
    <property type="evidence" value="ECO:0007669"/>
    <property type="project" value="TreeGrafter"/>
</dbReference>
<gene>
    <name evidence="7" type="primary">FBXO32</name>
    <name evidence="7" type="ORF">CEXT_637481</name>
</gene>
<proteinExistence type="predicted"/>
<sequence length="356" mass="41926">MPFLGKDWRSPGEAWVKTSEGWERKKILEYKSNHGQQRYSRNRSSFHEKKRDTNNYENNPEYSFDSSNIGFINSSVMSECQPHCQITLKNTKEVIGFNNIGEAIQKLDFRNAVHDIRRFNYMQAVVLLKSFFFVLEEVAQQVASNQQNLHILHMLLNDLRRIIRKYYCWGRPLGSTLLWEQHLKTIDRICQFASDIQIKEPIDDGKYRLSDMPAAILREILLRLSDYKDLMNSAQACDDMKFLMDEQHIWRQLCKFHFSKEQIKIFFETSKIESVNSKVDWQVVKHGLKEEYTESLFLCRHCRCLFWKSFGHPCVDLGRSIPSGMEYVDENNGSLVNTSPFYIPIPPQAFLSFFSL</sequence>
<dbReference type="SUPFAM" id="SSF81383">
    <property type="entry name" value="F-box domain"/>
    <property type="match status" value="1"/>
</dbReference>
<comment type="caution">
    <text evidence="7">The sequence shown here is derived from an EMBL/GenBank/DDBJ whole genome shotgun (WGS) entry which is preliminary data.</text>
</comment>
<keyword evidence="3" id="KW-0833">Ubl conjugation pathway</keyword>
<protein>
    <submittedName>
        <fullName evidence="7">F-box only protein 32</fullName>
    </submittedName>
</protein>
<name>A0AAV4QUI6_CAEEX</name>
<dbReference type="PANTHER" id="PTHR13123">
    <property type="entry name" value="LD30288P"/>
    <property type="match status" value="1"/>
</dbReference>
<dbReference type="InterPro" id="IPR036047">
    <property type="entry name" value="F-box-like_dom_sf"/>
</dbReference>
<dbReference type="InterPro" id="IPR040394">
    <property type="entry name" value="FBX25/32"/>
</dbReference>
<evidence type="ECO:0000256" key="4">
    <source>
        <dbReference type="ARBA" id="ARBA00023242"/>
    </source>
</evidence>
<evidence type="ECO:0000256" key="2">
    <source>
        <dbReference type="ARBA" id="ARBA00004906"/>
    </source>
</evidence>
<dbReference type="EMBL" id="BPLR01006638">
    <property type="protein sequence ID" value="GIY11343.1"/>
    <property type="molecule type" value="Genomic_DNA"/>
</dbReference>
<comment type="pathway">
    <text evidence="2">Protein modification; protein ubiquitination.</text>
</comment>
<evidence type="ECO:0000256" key="1">
    <source>
        <dbReference type="ARBA" id="ARBA00004123"/>
    </source>
</evidence>
<keyword evidence="4" id="KW-0539">Nucleus</keyword>
<evidence type="ECO:0000313" key="8">
    <source>
        <dbReference type="Proteomes" id="UP001054945"/>
    </source>
</evidence>
<feature type="compositionally biased region" description="Polar residues" evidence="5">
    <location>
        <begin position="33"/>
        <end position="43"/>
    </location>
</feature>
<feature type="domain" description="F-box" evidence="6">
    <location>
        <begin position="206"/>
        <end position="253"/>
    </location>
</feature>
<feature type="compositionally biased region" description="Basic and acidic residues" evidence="5">
    <location>
        <begin position="45"/>
        <end position="54"/>
    </location>
</feature>
<evidence type="ECO:0000313" key="7">
    <source>
        <dbReference type="EMBL" id="GIY11343.1"/>
    </source>
</evidence>
<comment type="subcellular location">
    <subcellularLocation>
        <location evidence="1">Nucleus</location>
    </subcellularLocation>
</comment>
<dbReference type="GO" id="GO:0019005">
    <property type="term" value="C:SCF ubiquitin ligase complex"/>
    <property type="evidence" value="ECO:0007669"/>
    <property type="project" value="TreeGrafter"/>
</dbReference>
<dbReference type="PROSITE" id="PS50181">
    <property type="entry name" value="FBOX"/>
    <property type="match status" value="1"/>
</dbReference>
<dbReference type="Gene3D" id="1.20.1280.50">
    <property type="match status" value="1"/>
</dbReference>
<evidence type="ECO:0000256" key="3">
    <source>
        <dbReference type="ARBA" id="ARBA00022786"/>
    </source>
</evidence>
<dbReference type="Proteomes" id="UP001054945">
    <property type="component" value="Unassembled WGS sequence"/>
</dbReference>
<dbReference type="InterPro" id="IPR001810">
    <property type="entry name" value="F-box_dom"/>
</dbReference>
<dbReference type="PANTHER" id="PTHR13123:SF7">
    <property type="entry name" value="LD30288P"/>
    <property type="match status" value="1"/>
</dbReference>
<feature type="region of interest" description="Disordered" evidence="5">
    <location>
        <begin position="33"/>
        <end position="60"/>
    </location>
</feature>
<dbReference type="GO" id="GO:0005634">
    <property type="term" value="C:nucleus"/>
    <property type="evidence" value="ECO:0007669"/>
    <property type="project" value="UniProtKB-SubCell"/>
</dbReference>
<evidence type="ECO:0000256" key="5">
    <source>
        <dbReference type="SAM" id="MobiDB-lite"/>
    </source>
</evidence>
<keyword evidence="8" id="KW-1185">Reference proteome</keyword>
<evidence type="ECO:0000259" key="6">
    <source>
        <dbReference type="PROSITE" id="PS50181"/>
    </source>
</evidence>
<organism evidence="7 8">
    <name type="scientific">Caerostris extrusa</name>
    <name type="common">Bark spider</name>
    <name type="synonym">Caerostris bankana</name>
    <dbReference type="NCBI Taxonomy" id="172846"/>
    <lineage>
        <taxon>Eukaryota</taxon>
        <taxon>Metazoa</taxon>
        <taxon>Ecdysozoa</taxon>
        <taxon>Arthropoda</taxon>
        <taxon>Chelicerata</taxon>
        <taxon>Arachnida</taxon>
        <taxon>Araneae</taxon>
        <taxon>Araneomorphae</taxon>
        <taxon>Entelegynae</taxon>
        <taxon>Araneoidea</taxon>
        <taxon>Araneidae</taxon>
        <taxon>Caerostris</taxon>
    </lineage>
</organism>
<reference evidence="7 8" key="1">
    <citation type="submission" date="2021-06" db="EMBL/GenBank/DDBJ databases">
        <title>Caerostris extrusa draft genome.</title>
        <authorList>
            <person name="Kono N."/>
            <person name="Arakawa K."/>
        </authorList>
    </citation>
    <scope>NUCLEOTIDE SEQUENCE [LARGE SCALE GENOMIC DNA]</scope>
</reference>